<keyword evidence="1" id="KW-0472">Membrane</keyword>
<name>A0A1F6XKB9_9BACT</name>
<dbReference type="AlphaFoldDB" id="A0A1F6XKB9"/>
<accession>A0A1F6XKB9</accession>
<sequence>MSENQKKIYISLVIISVFLSVVTVFSITWRLNRQVTYIESPKTESATVLTGEATLRLLFSPNTTFYDALIQAKNSGQIEFAGKNYPGLGFFVTDIGTLHASGRKSLLYYINGKEATVGVSSYTLVGGDIIEWKLE</sequence>
<evidence type="ECO:0000256" key="1">
    <source>
        <dbReference type="SAM" id="Phobius"/>
    </source>
</evidence>
<dbReference type="STRING" id="1801773.A3A03_00250"/>
<evidence type="ECO:0000313" key="4">
    <source>
        <dbReference type="Proteomes" id="UP000176629"/>
    </source>
</evidence>
<dbReference type="InterPro" id="IPR027954">
    <property type="entry name" value="Transcobalamin-like_C"/>
</dbReference>
<feature type="transmembrane region" description="Helical" evidence="1">
    <location>
        <begin position="12"/>
        <end position="31"/>
    </location>
</feature>
<proteinExistence type="predicted"/>
<evidence type="ECO:0000259" key="2">
    <source>
        <dbReference type="Pfam" id="PF14478"/>
    </source>
</evidence>
<keyword evidence="1" id="KW-1133">Transmembrane helix</keyword>
<dbReference type="EMBL" id="MFUX01000022">
    <property type="protein sequence ID" value="OGI94492.1"/>
    <property type="molecule type" value="Genomic_DNA"/>
</dbReference>
<keyword evidence="1" id="KW-0812">Transmembrane</keyword>
<organism evidence="3 4">
    <name type="scientific">Candidatus Nomurabacteria bacterium RIFCSPLOWO2_01_FULL_40_18</name>
    <dbReference type="NCBI Taxonomy" id="1801773"/>
    <lineage>
        <taxon>Bacteria</taxon>
        <taxon>Candidatus Nomuraibacteriota</taxon>
    </lineage>
</organism>
<protein>
    <recommendedName>
        <fullName evidence="2">Transcobalamin-like C-terminal domain-containing protein</fullName>
    </recommendedName>
</protein>
<comment type="caution">
    <text evidence="3">The sequence shown here is derived from an EMBL/GenBank/DDBJ whole genome shotgun (WGS) entry which is preliminary data.</text>
</comment>
<dbReference type="Gene3D" id="2.170.130.30">
    <property type="match status" value="1"/>
</dbReference>
<evidence type="ECO:0000313" key="3">
    <source>
        <dbReference type="EMBL" id="OGI94492.1"/>
    </source>
</evidence>
<dbReference type="Proteomes" id="UP000176629">
    <property type="component" value="Unassembled WGS sequence"/>
</dbReference>
<gene>
    <name evidence="3" type="ORF">A3A03_00250</name>
</gene>
<reference evidence="3 4" key="1">
    <citation type="journal article" date="2016" name="Nat. Commun.">
        <title>Thousands of microbial genomes shed light on interconnected biogeochemical processes in an aquifer system.</title>
        <authorList>
            <person name="Anantharaman K."/>
            <person name="Brown C.T."/>
            <person name="Hug L.A."/>
            <person name="Sharon I."/>
            <person name="Castelle C.J."/>
            <person name="Probst A.J."/>
            <person name="Thomas B.C."/>
            <person name="Singh A."/>
            <person name="Wilkins M.J."/>
            <person name="Karaoz U."/>
            <person name="Brodie E.L."/>
            <person name="Williams K.H."/>
            <person name="Hubbard S.S."/>
            <person name="Banfield J.F."/>
        </authorList>
    </citation>
    <scope>NUCLEOTIDE SEQUENCE [LARGE SCALE GENOMIC DNA]</scope>
</reference>
<dbReference type="Pfam" id="PF14478">
    <property type="entry name" value="DUF4430"/>
    <property type="match status" value="1"/>
</dbReference>
<feature type="domain" description="Transcobalamin-like C-terminal" evidence="2">
    <location>
        <begin position="63"/>
        <end position="135"/>
    </location>
</feature>